<evidence type="ECO:0000256" key="12">
    <source>
        <dbReference type="HAMAP-Rule" id="MF_00418"/>
    </source>
</evidence>
<evidence type="ECO:0000256" key="4">
    <source>
        <dbReference type="ARBA" id="ARBA00012086"/>
    </source>
</evidence>
<evidence type="ECO:0000256" key="2">
    <source>
        <dbReference type="ARBA" id="ARBA00005120"/>
    </source>
</evidence>
<dbReference type="SMART" id="SM01130">
    <property type="entry name" value="DHDPS"/>
    <property type="match status" value="1"/>
</dbReference>
<evidence type="ECO:0000256" key="13">
    <source>
        <dbReference type="PIRNR" id="PIRNR001365"/>
    </source>
</evidence>
<dbReference type="NCBIfam" id="TIGR00674">
    <property type="entry name" value="dapA"/>
    <property type="match status" value="1"/>
</dbReference>
<comment type="subcellular location">
    <subcellularLocation>
        <location evidence="12">Cytoplasm</location>
    </subcellularLocation>
</comment>
<feature type="active site" description="Schiff-base intermediate with substrate" evidence="12">
    <location>
        <position position="163"/>
    </location>
</feature>
<evidence type="ECO:0000256" key="6">
    <source>
        <dbReference type="ARBA" id="ARBA00022605"/>
    </source>
</evidence>
<feature type="binding site" evidence="12">
    <location>
        <position position="46"/>
    </location>
    <ligand>
        <name>pyruvate</name>
        <dbReference type="ChEBI" id="CHEBI:15361"/>
    </ligand>
</feature>
<dbReference type="InterPro" id="IPR002220">
    <property type="entry name" value="DapA-like"/>
</dbReference>
<protein>
    <recommendedName>
        <fullName evidence="4 12">4-hydroxy-tetrahydrodipicolinate synthase</fullName>
        <shortName evidence="12">HTPA synthase</shortName>
        <ecNumber evidence="4 12">4.3.3.7</ecNumber>
    </recommendedName>
</protein>
<dbReference type="InterPro" id="IPR020624">
    <property type="entry name" value="Schiff_base-form_aldolases_CS"/>
</dbReference>
<evidence type="ECO:0000313" key="14">
    <source>
        <dbReference type="EMBL" id="GAA0718282.1"/>
    </source>
</evidence>
<keyword evidence="7 12" id="KW-0220">Diaminopimelate biosynthesis</keyword>
<dbReference type="PROSITE" id="PS00666">
    <property type="entry name" value="DHDPS_2"/>
    <property type="match status" value="1"/>
</dbReference>
<comment type="catalytic activity">
    <reaction evidence="11 12">
        <text>L-aspartate 4-semialdehyde + pyruvate = (2S,4S)-4-hydroxy-2,3,4,5-tetrahydrodipicolinate + H2O + H(+)</text>
        <dbReference type="Rhea" id="RHEA:34171"/>
        <dbReference type="ChEBI" id="CHEBI:15361"/>
        <dbReference type="ChEBI" id="CHEBI:15377"/>
        <dbReference type="ChEBI" id="CHEBI:15378"/>
        <dbReference type="ChEBI" id="CHEBI:67139"/>
        <dbReference type="ChEBI" id="CHEBI:537519"/>
        <dbReference type="EC" id="4.3.3.7"/>
    </reaction>
</comment>
<dbReference type="InterPro" id="IPR013785">
    <property type="entry name" value="Aldolase_TIM"/>
</dbReference>
<organism evidence="14 15">
    <name type="scientific">Clostridium malenominatum</name>
    <dbReference type="NCBI Taxonomy" id="1539"/>
    <lineage>
        <taxon>Bacteria</taxon>
        <taxon>Bacillati</taxon>
        <taxon>Bacillota</taxon>
        <taxon>Clostridia</taxon>
        <taxon>Eubacteriales</taxon>
        <taxon>Clostridiaceae</taxon>
        <taxon>Clostridium</taxon>
    </lineage>
</organism>
<keyword evidence="5 12" id="KW-0963">Cytoplasm</keyword>
<dbReference type="InterPro" id="IPR005263">
    <property type="entry name" value="DapA"/>
</dbReference>
<evidence type="ECO:0000313" key="15">
    <source>
        <dbReference type="Proteomes" id="UP001500339"/>
    </source>
</evidence>
<dbReference type="CDD" id="cd00950">
    <property type="entry name" value="DHDPS"/>
    <property type="match status" value="1"/>
</dbReference>
<name>A0ABP3TUN6_9CLOT</name>
<feature type="active site" description="Proton donor/acceptor" evidence="12">
    <location>
        <position position="134"/>
    </location>
</feature>
<dbReference type="EMBL" id="BAAACF010000001">
    <property type="protein sequence ID" value="GAA0718282.1"/>
    <property type="molecule type" value="Genomic_DNA"/>
</dbReference>
<evidence type="ECO:0000256" key="9">
    <source>
        <dbReference type="ARBA" id="ARBA00023239"/>
    </source>
</evidence>
<keyword evidence="10 12" id="KW-0704">Schiff base</keyword>
<dbReference type="PIRSF" id="PIRSF001365">
    <property type="entry name" value="DHDPS"/>
    <property type="match status" value="1"/>
</dbReference>
<dbReference type="EC" id="4.3.3.7" evidence="4 12"/>
<comment type="caution">
    <text evidence="12">Was originally thought to be a dihydrodipicolinate synthase (DHDPS), catalyzing the condensation of (S)-aspartate-beta-semialdehyde [(S)-ASA] and pyruvate to dihydrodipicolinate (DHDP). However, it was shown in E.coli that the product of the enzymatic reaction is not dihydrodipicolinate but in fact (4S)-4-hydroxy-2,3,4,5-tetrahydro-(2S)-dipicolinic acid (HTPA), and that the consecutive dehydration reaction leading to DHDP is not spontaneous but catalyzed by DapB.</text>
</comment>
<evidence type="ECO:0000256" key="3">
    <source>
        <dbReference type="ARBA" id="ARBA00007592"/>
    </source>
</evidence>
<feature type="site" description="Part of a proton relay during catalysis" evidence="12">
    <location>
        <position position="45"/>
    </location>
</feature>
<dbReference type="RefSeq" id="WP_343766154.1">
    <property type="nucleotide sequence ID" value="NZ_BAAACF010000001.1"/>
</dbReference>
<dbReference type="PROSITE" id="PS00665">
    <property type="entry name" value="DHDPS_1"/>
    <property type="match status" value="1"/>
</dbReference>
<feature type="binding site" evidence="12">
    <location>
        <position position="205"/>
    </location>
    <ligand>
        <name>pyruvate</name>
        <dbReference type="ChEBI" id="CHEBI:15361"/>
    </ligand>
</feature>
<dbReference type="Proteomes" id="UP001500339">
    <property type="component" value="Unassembled WGS sequence"/>
</dbReference>
<comment type="caution">
    <text evidence="14">The sequence shown here is derived from an EMBL/GenBank/DDBJ whole genome shotgun (WGS) entry which is preliminary data.</text>
</comment>
<evidence type="ECO:0000256" key="7">
    <source>
        <dbReference type="ARBA" id="ARBA00022915"/>
    </source>
</evidence>
<accession>A0ABP3TUN6</accession>
<dbReference type="InterPro" id="IPR020625">
    <property type="entry name" value="Schiff_base-form_aldolases_AS"/>
</dbReference>
<comment type="similarity">
    <text evidence="3 12 13">Belongs to the DapA family.</text>
</comment>
<dbReference type="Gene3D" id="3.20.20.70">
    <property type="entry name" value="Aldolase class I"/>
    <property type="match status" value="1"/>
</dbReference>
<evidence type="ECO:0000256" key="5">
    <source>
        <dbReference type="ARBA" id="ARBA00022490"/>
    </source>
</evidence>
<dbReference type="PANTHER" id="PTHR12128">
    <property type="entry name" value="DIHYDRODIPICOLINATE SYNTHASE"/>
    <property type="match status" value="1"/>
</dbReference>
<comment type="pathway">
    <text evidence="2 12">Amino-acid biosynthesis; L-lysine biosynthesis via DAP pathway; (S)-tetrahydrodipicolinate from L-aspartate: step 3/4.</text>
</comment>
<keyword evidence="15" id="KW-1185">Reference proteome</keyword>
<dbReference type="HAMAP" id="MF_00418">
    <property type="entry name" value="DapA"/>
    <property type="match status" value="1"/>
</dbReference>
<evidence type="ECO:0000256" key="8">
    <source>
        <dbReference type="ARBA" id="ARBA00023154"/>
    </source>
</evidence>
<sequence length="301" mass="33305">MRIFKGSGVAIITPFNGSEVNFTKLEKLLEWHIQNKTDAIIVCGTTGEASTMSEEERKATIKFTVDKVNKRIPVIAGTGSNDTIKSAKFSKWAEDIGVDGLLIITPYYNKTTQKGLLEHFKYINDSVNIPIIIYNVPARTGMNILPMTLVKICDSCNNVVGIKEASGDLSQIAQMKALLRDRIHIYSGNDDQIIPILSLGGDGVISVLANIIPKEVHQMCELYMEGKANEGLQIQLDTLSLANSLFIETNPIPVKTAMNLMGMNVGDLRLPLCNMEKNNLSQLKLELQKHELIKTTEDQND</sequence>
<evidence type="ECO:0000256" key="1">
    <source>
        <dbReference type="ARBA" id="ARBA00003294"/>
    </source>
</evidence>
<feature type="site" description="Part of a proton relay during catalysis" evidence="12">
    <location>
        <position position="108"/>
    </location>
</feature>
<reference evidence="15" key="1">
    <citation type="journal article" date="2019" name="Int. J. Syst. Evol. Microbiol.">
        <title>The Global Catalogue of Microorganisms (GCM) 10K type strain sequencing project: providing services to taxonomists for standard genome sequencing and annotation.</title>
        <authorList>
            <consortium name="The Broad Institute Genomics Platform"/>
            <consortium name="The Broad Institute Genome Sequencing Center for Infectious Disease"/>
            <person name="Wu L."/>
            <person name="Ma J."/>
        </authorList>
    </citation>
    <scope>NUCLEOTIDE SEQUENCE [LARGE SCALE GENOMIC DNA]</scope>
    <source>
        <strain evidence="15">JCM 1405</strain>
    </source>
</reference>
<dbReference type="SUPFAM" id="SSF51569">
    <property type="entry name" value="Aldolase"/>
    <property type="match status" value="1"/>
</dbReference>
<evidence type="ECO:0000256" key="10">
    <source>
        <dbReference type="ARBA" id="ARBA00023270"/>
    </source>
</evidence>
<gene>
    <name evidence="14" type="primary">dapA_1</name>
    <name evidence="12" type="synonym">dapA</name>
    <name evidence="14" type="ORF">GCM10008905_04830</name>
</gene>
<keyword evidence="9 12" id="KW-0456">Lyase</keyword>
<keyword evidence="6 12" id="KW-0028">Amino-acid biosynthesis</keyword>
<proteinExistence type="inferred from homology"/>
<keyword evidence="8 12" id="KW-0457">Lysine biosynthesis</keyword>
<comment type="subunit">
    <text evidence="12">Homotetramer; dimer of dimers.</text>
</comment>
<dbReference type="PANTHER" id="PTHR12128:SF66">
    <property type="entry name" value="4-HYDROXY-2-OXOGLUTARATE ALDOLASE, MITOCHONDRIAL"/>
    <property type="match status" value="1"/>
</dbReference>
<comment type="function">
    <text evidence="1 12">Catalyzes the condensation of (S)-aspartate-beta-semialdehyde [(S)-ASA] and pyruvate to 4-hydroxy-tetrahydrodipicolinate (HTPA).</text>
</comment>
<dbReference type="PRINTS" id="PR00146">
    <property type="entry name" value="DHPICSNTHASE"/>
</dbReference>
<dbReference type="Pfam" id="PF00701">
    <property type="entry name" value="DHDPS"/>
    <property type="match status" value="1"/>
</dbReference>
<evidence type="ECO:0000256" key="11">
    <source>
        <dbReference type="ARBA" id="ARBA00047836"/>
    </source>
</evidence>